<evidence type="ECO:0000313" key="1">
    <source>
        <dbReference type="EMBL" id="TYA86596.1"/>
    </source>
</evidence>
<accession>A0A5D0ISW4</accession>
<dbReference type="EMBL" id="VSDQ01000341">
    <property type="protein sequence ID" value="TYA86596.1"/>
    <property type="molecule type" value="Genomic_DNA"/>
</dbReference>
<comment type="caution">
    <text evidence="1">The sequence shown here is derived from an EMBL/GenBank/DDBJ whole genome shotgun (WGS) entry which is preliminary data.</text>
</comment>
<proteinExistence type="predicted"/>
<protein>
    <submittedName>
        <fullName evidence="1">Peptidase S41</fullName>
    </submittedName>
</protein>
<gene>
    <name evidence="1" type="ORF">FUA24_04810</name>
</gene>
<name>A0A5D0ISW4_9FLAO</name>
<feature type="non-terminal residue" evidence="1">
    <location>
        <position position="1"/>
    </location>
</feature>
<dbReference type="AlphaFoldDB" id="A0A5D0ISW4"/>
<evidence type="ECO:0000313" key="2">
    <source>
        <dbReference type="Proteomes" id="UP000323930"/>
    </source>
</evidence>
<feature type="non-terminal residue" evidence="1">
    <location>
        <position position="81"/>
    </location>
</feature>
<organism evidence="1 2">
    <name type="scientific">Seonamhaeicola marinus</name>
    <dbReference type="NCBI Taxonomy" id="1912246"/>
    <lineage>
        <taxon>Bacteria</taxon>
        <taxon>Pseudomonadati</taxon>
        <taxon>Bacteroidota</taxon>
        <taxon>Flavobacteriia</taxon>
        <taxon>Flavobacteriales</taxon>
        <taxon>Flavobacteriaceae</taxon>
    </lineage>
</organism>
<sequence length="81" mass="9349">PYKTIGHKDYYDEYSERLDSGELLDPTKIEVADSLKFKTPKGKIVYGGGGIIPDVFVPIDNTLHNETLQYIEQYQFFDNFI</sequence>
<reference evidence="1 2" key="1">
    <citation type="submission" date="2019-08" db="EMBL/GenBank/DDBJ databases">
        <title>Seonamhaeicola sediminis sp. nov., isolated from marine sediment.</title>
        <authorList>
            <person name="Cao W.R."/>
        </authorList>
    </citation>
    <scope>NUCLEOTIDE SEQUENCE [LARGE SCALE GENOMIC DNA]</scope>
    <source>
        <strain evidence="1 2">B011</strain>
    </source>
</reference>
<keyword evidence="2" id="KW-1185">Reference proteome</keyword>
<dbReference type="Proteomes" id="UP000323930">
    <property type="component" value="Unassembled WGS sequence"/>
</dbReference>